<comment type="caution">
    <text evidence="5">The sequence shown here is derived from an EMBL/GenBank/DDBJ whole genome shotgun (WGS) entry which is preliminary data.</text>
</comment>
<evidence type="ECO:0000313" key="5">
    <source>
        <dbReference type="EMBL" id="RCU43582.1"/>
    </source>
</evidence>
<accession>A0A368MZB6</accession>
<name>A0A368MZB6_9FLAO</name>
<feature type="chain" id="PRO_5016562584" description="SbsA Ig-like domain-containing protein" evidence="3">
    <location>
        <begin position="19"/>
        <end position="582"/>
    </location>
</feature>
<dbReference type="Proteomes" id="UP000252172">
    <property type="component" value="Unassembled WGS sequence"/>
</dbReference>
<feature type="compositionally biased region" description="Low complexity" evidence="2">
    <location>
        <begin position="543"/>
        <end position="582"/>
    </location>
</feature>
<keyword evidence="6" id="KW-1185">Reference proteome</keyword>
<evidence type="ECO:0000256" key="3">
    <source>
        <dbReference type="SAM" id="SignalP"/>
    </source>
</evidence>
<dbReference type="EMBL" id="QPIE01000003">
    <property type="protein sequence ID" value="RCU43582.1"/>
    <property type="molecule type" value="Genomic_DNA"/>
</dbReference>
<protein>
    <recommendedName>
        <fullName evidence="4">SbsA Ig-like domain-containing protein</fullName>
    </recommendedName>
</protein>
<feature type="signal peptide" evidence="3">
    <location>
        <begin position="1"/>
        <end position="18"/>
    </location>
</feature>
<dbReference type="AlphaFoldDB" id="A0A368MZB6"/>
<evidence type="ECO:0000259" key="4">
    <source>
        <dbReference type="Pfam" id="PF13205"/>
    </source>
</evidence>
<feature type="domain" description="SbsA Ig-like" evidence="4">
    <location>
        <begin position="29"/>
        <end position="133"/>
    </location>
</feature>
<evidence type="ECO:0000256" key="1">
    <source>
        <dbReference type="ARBA" id="ARBA00022729"/>
    </source>
</evidence>
<evidence type="ECO:0000256" key="2">
    <source>
        <dbReference type="SAM" id="MobiDB-lite"/>
    </source>
</evidence>
<proteinExistence type="predicted"/>
<sequence length="582" mass="66611">MKKLLLLAVFSLILLSCARVGSPVGGDKDTIPPNFLGSNIDTPRVLVPQDFRELRLAFDEYITLKDVNKNLIISPPIRRIKKILPANLATREVIIQWEDTLQANTTYSFNFGNAIQDNNEGNPLPYFTYAFSTGEKIDDLYISGEITDGYQIRPPSKPASIVIGLYQVKDTMDYRQKPYYITRADDDGYYELNYISPGEFRVIAFEDENGNSVYDPGKEKVAFRKEPVKVDSSISGLNMKLFPSRKPLKYLEMKPMDGGVVMLFEGNPESVQVKSVSEKLKNYKVTHRPNSDSVKIWFNAADQNIGVNSTENVRLSYDTGSRQDTVSLFYKHNEKTEMLIENRGGNLLPPKSPFRISSNFMIDKIQPEKWTLTLDSLTVEPFTAKISETNPYQILVEANFQEGQKYRLTVPSKTVSSFYESTSKPMRFDFEADQLQNFGSITFQLANKPESKFWLQLLNSNEEVAYSKYTDQANVKFDIVKPEEYFVRILVDNNENGLWEGADFQKEIFAEDAYIFYKKISARPLWEIVEPWDLTDPRKLDPQKPAAPAAQQNPSTPRTTTPRNTNQPLQTTPQQRPQLQRR</sequence>
<dbReference type="RefSeq" id="WP_114303435.1">
    <property type="nucleotide sequence ID" value="NZ_QPIE01000003.1"/>
</dbReference>
<dbReference type="PROSITE" id="PS51257">
    <property type="entry name" value="PROKAR_LIPOPROTEIN"/>
    <property type="match status" value="1"/>
</dbReference>
<organism evidence="5 6">
    <name type="scientific">Chryseobacterium lacus</name>
    <dbReference type="NCBI Taxonomy" id="2058346"/>
    <lineage>
        <taxon>Bacteria</taxon>
        <taxon>Pseudomonadati</taxon>
        <taxon>Bacteroidota</taxon>
        <taxon>Flavobacteriia</taxon>
        <taxon>Flavobacteriales</taxon>
        <taxon>Weeksellaceae</taxon>
        <taxon>Chryseobacterium group</taxon>
        <taxon>Chryseobacterium</taxon>
    </lineage>
</organism>
<gene>
    <name evidence="5" type="ORF">DQ356_05350</name>
</gene>
<evidence type="ECO:0000313" key="6">
    <source>
        <dbReference type="Proteomes" id="UP000252172"/>
    </source>
</evidence>
<keyword evidence="1 3" id="KW-0732">Signal</keyword>
<dbReference type="Pfam" id="PF13205">
    <property type="entry name" value="Big_5"/>
    <property type="match status" value="1"/>
</dbReference>
<dbReference type="OrthoDB" id="9809989at2"/>
<reference evidence="5 6" key="1">
    <citation type="submission" date="2018-07" db="EMBL/GenBank/DDBJ databases">
        <title>Chryseobacterium lacus sp. nov., isolated from lake water.</title>
        <authorList>
            <person name="Li C.-M."/>
        </authorList>
    </citation>
    <scope>NUCLEOTIDE SEQUENCE [LARGE SCALE GENOMIC DNA]</scope>
    <source>
        <strain evidence="5 6">YLOS41</strain>
    </source>
</reference>
<feature type="region of interest" description="Disordered" evidence="2">
    <location>
        <begin position="537"/>
        <end position="582"/>
    </location>
</feature>
<dbReference type="InterPro" id="IPR032812">
    <property type="entry name" value="SbsA_Ig"/>
</dbReference>